<protein>
    <recommendedName>
        <fullName evidence="1">DUF3492 domain-containing protein</fullName>
    </recommendedName>
</protein>
<evidence type="ECO:0000313" key="3">
    <source>
        <dbReference type="Proteomes" id="UP000190235"/>
    </source>
</evidence>
<name>A0A1M7JF26_9FLAO</name>
<proteinExistence type="predicted"/>
<sequence>MAKPSVLLILEGTYPFNGGGVSTWAHILCNRVSNVDFKLYSINASFEKEYKYKLSDNISEVIQVPLWTPDEPYDYISYGEEYYKTVAKKEWTNDEVVAQKFIPIFKSLLEFIYSDDRDIEDLDIIFHQLWFYFEDYDYKETIRNEQVWQTYRDTLAKFIIGERNPDASLIDITIGLRWIYRFLIPLAIVNIPKVDVSHLTLSGFPVIPALIANYKYGTPIILTEHGVFIRERLLAINNSEYPYFLKSLLIRFSEAIARLVYHKAEVIISVNKFNQKWEKWYGADPKKFRIIYNGIDPKVFKPGPKPAHLKDIPTVVALARIFELKDILTMIRSCAVVKKNIPEVQYLVYGDDDAVPEYTKGCLELITELGLQNNLAKF</sequence>
<dbReference type="InterPro" id="IPR022622">
    <property type="entry name" value="DUF3492"/>
</dbReference>
<dbReference type="PANTHER" id="PTHR45947:SF3">
    <property type="entry name" value="SULFOQUINOVOSYL TRANSFERASE SQD2"/>
    <property type="match status" value="1"/>
</dbReference>
<dbReference type="Proteomes" id="UP000190235">
    <property type="component" value="Chromosome I"/>
</dbReference>
<dbReference type="GO" id="GO:0016757">
    <property type="term" value="F:glycosyltransferase activity"/>
    <property type="evidence" value="ECO:0007669"/>
    <property type="project" value="TreeGrafter"/>
</dbReference>
<dbReference type="STRING" id="143223.SAMN05878281_0938"/>
<dbReference type="EMBL" id="LT670848">
    <property type="protein sequence ID" value="SHM51594.1"/>
    <property type="molecule type" value="Genomic_DNA"/>
</dbReference>
<keyword evidence="3" id="KW-1185">Reference proteome</keyword>
<dbReference type="RefSeq" id="WP_231919807.1">
    <property type="nucleotide sequence ID" value="NZ_LT670848.1"/>
</dbReference>
<dbReference type="InterPro" id="IPR047691">
    <property type="entry name" value="PelF-like"/>
</dbReference>
<dbReference type="PANTHER" id="PTHR45947">
    <property type="entry name" value="SULFOQUINOVOSYL TRANSFERASE SQD2"/>
    <property type="match status" value="1"/>
</dbReference>
<dbReference type="SUPFAM" id="SSF53756">
    <property type="entry name" value="UDP-Glycosyltransferase/glycogen phosphorylase"/>
    <property type="match status" value="1"/>
</dbReference>
<organism evidence="2 3">
    <name type="scientific">Salegentibacter salegens</name>
    <dbReference type="NCBI Taxonomy" id="143223"/>
    <lineage>
        <taxon>Bacteria</taxon>
        <taxon>Pseudomonadati</taxon>
        <taxon>Bacteroidota</taxon>
        <taxon>Flavobacteriia</taxon>
        <taxon>Flavobacteriales</taxon>
        <taxon>Flavobacteriaceae</taxon>
        <taxon>Salegentibacter</taxon>
    </lineage>
</organism>
<dbReference type="Pfam" id="PF11997">
    <property type="entry name" value="DUF3492"/>
    <property type="match status" value="1"/>
</dbReference>
<dbReference type="Gene3D" id="3.40.50.2000">
    <property type="entry name" value="Glycogen Phosphorylase B"/>
    <property type="match status" value="2"/>
</dbReference>
<gene>
    <name evidence="2" type="ORF">SAMN05878281_0938</name>
</gene>
<dbReference type="NCBIfam" id="NF038011">
    <property type="entry name" value="PelF"/>
    <property type="match status" value="1"/>
</dbReference>
<reference evidence="3" key="1">
    <citation type="submission" date="2016-11" db="EMBL/GenBank/DDBJ databases">
        <authorList>
            <person name="Varghese N."/>
            <person name="Submissions S."/>
        </authorList>
    </citation>
    <scope>NUCLEOTIDE SEQUENCE [LARGE SCALE GENOMIC DNA]</scope>
    <source>
        <strain evidence="3">ACAM 48</strain>
    </source>
</reference>
<evidence type="ECO:0000313" key="2">
    <source>
        <dbReference type="EMBL" id="SHM51594.1"/>
    </source>
</evidence>
<accession>A0A1M7JF26</accession>
<evidence type="ECO:0000259" key="1">
    <source>
        <dbReference type="Pfam" id="PF11997"/>
    </source>
</evidence>
<feature type="domain" description="DUF3492" evidence="1">
    <location>
        <begin position="5"/>
        <end position="285"/>
    </location>
</feature>
<dbReference type="InterPro" id="IPR050194">
    <property type="entry name" value="Glycosyltransferase_grp1"/>
</dbReference>
<dbReference type="AlphaFoldDB" id="A0A1M7JF26"/>